<gene>
    <name evidence="2" type="ORF">KP509_35G048700</name>
</gene>
<dbReference type="InterPro" id="IPR015943">
    <property type="entry name" value="WD40/YVTN_repeat-like_dom_sf"/>
</dbReference>
<feature type="repeat" description="WD" evidence="1">
    <location>
        <begin position="287"/>
        <end position="321"/>
    </location>
</feature>
<evidence type="ECO:0000313" key="2">
    <source>
        <dbReference type="EMBL" id="KAH7282813.1"/>
    </source>
</evidence>
<dbReference type="PANTHER" id="PTHR45296:SF1">
    <property type="entry name" value="TRANSDUCIN_WD40 REPEAT-LIKE SUPERFAMILY PROTEIN"/>
    <property type="match status" value="1"/>
</dbReference>
<evidence type="ECO:0000313" key="3">
    <source>
        <dbReference type="Proteomes" id="UP000825935"/>
    </source>
</evidence>
<accession>A0A8T2QHB4</accession>
<dbReference type="Proteomes" id="UP000825935">
    <property type="component" value="Chromosome 35"/>
</dbReference>
<dbReference type="SMART" id="SM00320">
    <property type="entry name" value="WD40"/>
    <property type="match status" value="5"/>
</dbReference>
<dbReference type="OrthoDB" id="2161379at2759"/>
<dbReference type="PANTHER" id="PTHR45296">
    <property type="entry name" value="TRANSDUCIN/WD40 REPEAT-LIKE SUPERFAMILY PROTEIN"/>
    <property type="match status" value="1"/>
</dbReference>
<organism evidence="2 3">
    <name type="scientific">Ceratopteris richardii</name>
    <name type="common">Triangle waterfern</name>
    <dbReference type="NCBI Taxonomy" id="49495"/>
    <lineage>
        <taxon>Eukaryota</taxon>
        <taxon>Viridiplantae</taxon>
        <taxon>Streptophyta</taxon>
        <taxon>Embryophyta</taxon>
        <taxon>Tracheophyta</taxon>
        <taxon>Polypodiopsida</taxon>
        <taxon>Polypodiidae</taxon>
        <taxon>Polypodiales</taxon>
        <taxon>Pteridineae</taxon>
        <taxon>Pteridaceae</taxon>
        <taxon>Parkerioideae</taxon>
        <taxon>Ceratopteris</taxon>
    </lineage>
</organism>
<dbReference type="EMBL" id="CM035440">
    <property type="protein sequence ID" value="KAH7282813.1"/>
    <property type="molecule type" value="Genomic_DNA"/>
</dbReference>
<dbReference type="PROSITE" id="PS50082">
    <property type="entry name" value="WD_REPEATS_2"/>
    <property type="match status" value="1"/>
</dbReference>
<comment type="caution">
    <text evidence="2">The sequence shown here is derived from an EMBL/GenBank/DDBJ whole genome shotgun (WGS) entry which is preliminary data.</text>
</comment>
<dbReference type="OMA" id="GDLMVWG"/>
<sequence>MASEAKLTRKLKGHSRSLLCCHAPLVHSDLVATSAQDAKVCLFDLRERNNVQHYECFGGEAVSSICFTPTRSDILYASAGSSVYCVDMRSGSVGEATMKFNYNSEEINQVAVNQKANYLAAADDSGDIKVIDLEKCRLQRTLRGVHTNICSSVQFHPHRPWELISGGLDSKIVKWDFNKGRPLKILDQGVGAAQPGPCGQLFNPPFVHALAIPEGKVSGKTSRVLAVARGNGAVEICDVTLEKCHTLRSCNYPSQDLRNLGESTQLEICHREEDAMEGMHLSAVSTITFARFNGSKTYVISGGNDKCIKLWNWCNESKISTNPEGSSINSPIGQLLLNVPHTRKVNWICTAARSSEHIFVADTSKSLTVLTVT</sequence>
<proteinExistence type="predicted"/>
<dbReference type="Pfam" id="PF00400">
    <property type="entry name" value="WD40"/>
    <property type="match status" value="3"/>
</dbReference>
<keyword evidence="1" id="KW-0853">WD repeat</keyword>
<evidence type="ECO:0000256" key="1">
    <source>
        <dbReference type="PROSITE-ProRule" id="PRU00221"/>
    </source>
</evidence>
<dbReference type="InterPro" id="IPR036322">
    <property type="entry name" value="WD40_repeat_dom_sf"/>
</dbReference>
<keyword evidence="3" id="KW-1185">Reference proteome</keyword>
<protein>
    <submittedName>
        <fullName evidence="2">Uncharacterized protein</fullName>
    </submittedName>
</protein>
<dbReference type="Gene3D" id="2.130.10.10">
    <property type="entry name" value="YVTN repeat-like/Quinoprotein amine dehydrogenase"/>
    <property type="match status" value="2"/>
</dbReference>
<dbReference type="AlphaFoldDB" id="A0A8T2QHB4"/>
<dbReference type="SUPFAM" id="SSF50978">
    <property type="entry name" value="WD40 repeat-like"/>
    <property type="match status" value="1"/>
</dbReference>
<dbReference type="InterPro" id="IPR001680">
    <property type="entry name" value="WD40_rpt"/>
</dbReference>
<reference evidence="2" key="1">
    <citation type="submission" date="2021-08" db="EMBL/GenBank/DDBJ databases">
        <title>WGS assembly of Ceratopteris richardii.</title>
        <authorList>
            <person name="Marchant D.B."/>
            <person name="Chen G."/>
            <person name="Jenkins J."/>
            <person name="Shu S."/>
            <person name="Leebens-Mack J."/>
            <person name="Grimwood J."/>
            <person name="Schmutz J."/>
            <person name="Soltis P."/>
            <person name="Soltis D."/>
            <person name="Chen Z.-H."/>
        </authorList>
    </citation>
    <scope>NUCLEOTIDE SEQUENCE</scope>
    <source>
        <strain evidence="2">Whitten #5841</strain>
        <tissue evidence="2">Leaf</tissue>
    </source>
</reference>
<name>A0A8T2QHB4_CERRI</name>